<dbReference type="SFLD" id="SFLDS00003">
    <property type="entry name" value="Haloacid_Dehalogenase"/>
    <property type="match status" value="1"/>
</dbReference>
<accession>A0A923ML99</accession>
<dbReference type="NCBIfam" id="TIGR01549">
    <property type="entry name" value="HAD-SF-IA-v1"/>
    <property type="match status" value="1"/>
</dbReference>
<dbReference type="Pfam" id="PF00702">
    <property type="entry name" value="Hydrolase"/>
    <property type="match status" value="1"/>
</dbReference>
<evidence type="ECO:0000256" key="3">
    <source>
        <dbReference type="ARBA" id="ARBA00022801"/>
    </source>
</evidence>
<evidence type="ECO:0000256" key="2">
    <source>
        <dbReference type="ARBA" id="ARBA00022723"/>
    </source>
</evidence>
<dbReference type="PANTHER" id="PTHR46470">
    <property type="entry name" value="N-ACYLNEURAMINATE-9-PHOSPHATASE"/>
    <property type="match status" value="1"/>
</dbReference>
<dbReference type="InterPro" id="IPR051400">
    <property type="entry name" value="HAD-like_hydrolase"/>
</dbReference>
<dbReference type="EMBL" id="JACOQI010000011">
    <property type="protein sequence ID" value="MBC5770972.1"/>
    <property type="molecule type" value="Genomic_DNA"/>
</dbReference>
<evidence type="ECO:0000256" key="4">
    <source>
        <dbReference type="ARBA" id="ARBA00022842"/>
    </source>
</evidence>
<dbReference type="InterPro" id="IPR023214">
    <property type="entry name" value="HAD_sf"/>
</dbReference>
<dbReference type="SFLD" id="SFLDG01129">
    <property type="entry name" value="C1.5:_HAD__Beta-PGM__Phosphata"/>
    <property type="match status" value="1"/>
</dbReference>
<evidence type="ECO:0000256" key="1">
    <source>
        <dbReference type="ARBA" id="ARBA00001946"/>
    </source>
</evidence>
<dbReference type="AlphaFoldDB" id="A0A923ML99"/>
<dbReference type="PRINTS" id="PR00413">
    <property type="entry name" value="HADHALOGNASE"/>
</dbReference>
<sequence length="248" mass="28234">MIDTVLFDMGGTLEDIWVDDESRHSSIQGVLDILRAHGIDLNMDFETTAQSINAGWERYGAYRDPRQRELKPEEIWGSFVLTDFGLNEDSVRPYAEELAHMWEITHYHRTLRPHVKEMLEGLKGLGMKLGVISNTASLYQVFDVLKDYGIRDYFQDVTLSSVTGYRKPDPNIFLVSLHQVQSDPASCAYVGDTLSRDVIGPIRMGFGATFHIDSYLTKLKDTNVPADVKPTYSVKDIYEVYTILKDAR</sequence>
<dbReference type="PANTHER" id="PTHR46470:SF2">
    <property type="entry name" value="GLYCERALDEHYDE 3-PHOSPHATE PHOSPHATASE"/>
    <property type="match status" value="1"/>
</dbReference>
<dbReference type="SUPFAM" id="SSF56784">
    <property type="entry name" value="HAD-like"/>
    <property type="match status" value="1"/>
</dbReference>
<protein>
    <submittedName>
        <fullName evidence="5">HAD family hydrolase</fullName>
    </submittedName>
</protein>
<dbReference type="GO" id="GO:0046872">
    <property type="term" value="F:metal ion binding"/>
    <property type="evidence" value="ECO:0007669"/>
    <property type="project" value="UniProtKB-KW"/>
</dbReference>
<organism evidence="5 6">
    <name type="scientific">Dysosmobacter segnis</name>
    <dbReference type="NCBI Taxonomy" id="2763042"/>
    <lineage>
        <taxon>Bacteria</taxon>
        <taxon>Bacillati</taxon>
        <taxon>Bacillota</taxon>
        <taxon>Clostridia</taxon>
        <taxon>Eubacteriales</taxon>
        <taxon>Oscillospiraceae</taxon>
        <taxon>Dysosmobacter</taxon>
    </lineage>
</organism>
<dbReference type="GO" id="GO:0044281">
    <property type="term" value="P:small molecule metabolic process"/>
    <property type="evidence" value="ECO:0007669"/>
    <property type="project" value="UniProtKB-ARBA"/>
</dbReference>
<keyword evidence="2" id="KW-0479">Metal-binding</keyword>
<name>A0A923ML99_9FIRM</name>
<keyword evidence="6" id="KW-1185">Reference proteome</keyword>
<reference evidence="5" key="1">
    <citation type="submission" date="2020-08" db="EMBL/GenBank/DDBJ databases">
        <title>Genome public.</title>
        <authorList>
            <person name="Liu C."/>
            <person name="Sun Q."/>
        </authorList>
    </citation>
    <scope>NUCLEOTIDE SEQUENCE</scope>
    <source>
        <strain evidence="5">BX15</strain>
    </source>
</reference>
<dbReference type="GO" id="GO:0016791">
    <property type="term" value="F:phosphatase activity"/>
    <property type="evidence" value="ECO:0007669"/>
    <property type="project" value="TreeGrafter"/>
</dbReference>
<dbReference type="Proteomes" id="UP000620327">
    <property type="component" value="Unassembled WGS sequence"/>
</dbReference>
<dbReference type="RefSeq" id="WP_187015201.1">
    <property type="nucleotide sequence ID" value="NZ_JACOQI010000011.1"/>
</dbReference>
<comment type="cofactor">
    <cofactor evidence="1">
        <name>Mg(2+)</name>
        <dbReference type="ChEBI" id="CHEBI:18420"/>
    </cofactor>
</comment>
<proteinExistence type="predicted"/>
<evidence type="ECO:0000313" key="6">
    <source>
        <dbReference type="Proteomes" id="UP000620327"/>
    </source>
</evidence>
<comment type="caution">
    <text evidence="5">The sequence shown here is derived from an EMBL/GenBank/DDBJ whole genome shotgun (WGS) entry which is preliminary data.</text>
</comment>
<gene>
    <name evidence="5" type="ORF">H8Z83_11690</name>
</gene>
<evidence type="ECO:0000313" key="5">
    <source>
        <dbReference type="EMBL" id="MBC5770972.1"/>
    </source>
</evidence>
<dbReference type="Gene3D" id="1.20.120.710">
    <property type="entry name" value="Haloacid dehalogenase hydrolase-like domain"/>
    <property type="match status" value="1"/>
</dbReference>
<dbReference type="InterPro" id="IPR036412">
    <property type="entry name" value="HAD-like_sf"/>
</dbReference>
<dbReference type="Gene3D" id="3.40.50.1000">
    <property type="entry name" value="HAD superfamily/HAD-like"/>
    <property type="match status" value="1"/>
</dbReference>
<dbReference type="InterPro" id="IPR006439">
    <property type="entry name" value="HAD-SF_hydro_IA"/>
</dbReference>
<keyword evidence="4" id="KW-0460">Magnesium</keyword>
<keyword evidence="3 5" id="KW-0378">Hydrolase</keyword>